<dbReference type="Proteomes" id="UP000314294">
    <property type="component" value="Unassembled WGS sequence"/>
</dbReference>
<organism evidence="2 3">
    <name type="scientific">Liparis tanakae</name>
    <name type="common">Tanaka's snailfish</name>
    <dbReference type="NCBI Taxonomy" id="230148"/>
    <lineage>
        <taxon>Eukaryota</taxon>
        <taxon>Metazoa</taxon>
        <taxon>Chordata</taxon>
        <taxon>Craniata</taxon>
        <taxon>Vertebrata</taxon>
        <taxon>Euteleostomi</taxon>
        <taxon>Actinopterygii</taxon>
        <taxon>Neopterygii</taxon>
        <taxon>Teleostei</taxon>
        <taxon>Neoteleostei</taxon>
        <taxon>Acanthomorphata</taxon>
        <taxon>Eupercaria</taxon>
        <taxon>Perciformes</taxon>
        <taxon>Cottioidei</taxon>
        <taxon>Cottales</taxon>
        <taxon>Liparidae</taxon>
        <taxon>Liparis</taxon>
    </lineage>
</organism>
<dbReference type="OrthoDB" id="342281at2759"/>
<feature type="domain" description="SUN" evidence="1">
    <location>
        <begin position="85"/>
        <end position="119"/>
    </location>
</feature>
<dbReference type="InterPro" id="IPR012919">
    <property type="entry name" value="SUN_dom"/>
</dbReference>
<protein>
    <submittedName>
        <fullName evidence="2">SUN domain-containing protein 1</fullName>
    </submittedName>
</protein>
<keyword evidence="3" id="KW-1185">Reference proteome</keyword>
<reference evidence="2 3" key="1">
    <citation type="submission" date="2019-03" db="EMBL/GenBank/DDBJ databases">
        <title>First draft genome of Liparis tanakae, snailfish: a comprehensive survey of snailfish specific genes.</title>
        <authorList>
            <person name="Kim W."/>
            <person name="Song I."/>
            <person name="Jeong J.-H."/>
            <person name="Kim D."/>
            <person name="Kim S."/>
            <person name="Ryu S."/>
            <person name="Song J.Y."/>
            <person name="Lee S.K."/>
        </authorList>
    </citation>
    <scope>NUCLEOTIDE SEQUENCE [LARGE SCALE GENOMIC DNA]</scope>
    <source>
        <tissue evidence="2">Muscle</tissue>
    </source>
</reference>
<evidence type="ECO:0000313" key="3">
    <source>
        <dbReference type="Proteomes" id="UP000314294"/>
    </source>
</evidence>
<evidence type="ECO:0000313" key="2">
    <source>
        <dbReference type="EMBL" id="TNN33854.1"/>
    </source>
</evidence>
<dbReference type="AlphaFoldDB" id="A0A4Z2EZN6"/>
<proteinExistence type="predicted"/>
<gene>
    <name evidence="2" type="primary">SUN1</name>
    <name evidence="2" type="ORF">EYF80_055989</name>
</gene>
<dbReference type="Gene3D" id="2.60.120.260">
    <property type="entry name" value="Galactose-binding domain-like"/>
    <property type="match status" value="1"/>
</dbReference>
<comment type="caution">
    <text evidence="2">The sequence shown here is derived from an EMBL/GenBank/DDBJ whole genome shotgun (WGS) entry which is preliminary data.</text>
</comment>
<evidence type="ECO:0000259" key="1">
    <source>
        <dbReference type="Pfam" id="PF07738"/>
    </source>
</evidence>
<dbReference type="Pfam" id="PF07738">
    <property type="entry name" value="Sad1_UNC"/>
    <property type="match status" value="1"/>
</dbReference>
<name>A0A4Z2EZN6_9TELE</name>
<accession>A0A4Z2EZN6</accession>
<dbReference type="EMBL" id="SRLO01002112">
    <property type="protein sequence ID" value="TNN33854.1"/>
    <property type="molecule type" value="Genomic_DNA"/>
</dbReference>
<sequence length="124" mass="14029">MDLQDSRVQLDLQDSRVQLDLQDSRVQLAAVDSVLRGQVEDLVLRVQDLEAQNAKLSQAPPAPCPETSRDQLTPELQQAMEAWLKKPSGEVHRCVELRVLSNWGHVLYTCLYRFRVHGKIAATP</sequence>